<sequence>MRALWALPWLPSRVVACSLVRLSFTFTPSPSRPKLARSSLPPKPYPNQAGDVAGTRFELSTCRSAARLARFLADGKPLYSSQQPRPLGLGPLVLHSYPYSARHGESTGASQDWIECCAHHAHNQPARLVGFG</sequence>
<evidence type="ECO:0000256" key="2">
    <source>
        <dbReference type="SAM" id="SignalP"/>
    </source>
</evidence>
<keyword evidence="2" id="KW-0732">Signal</keyword>
<proteinExistence type="predicted"/>
<evidence type="ECO:0000313" key="3">
    <source>
        <dbReference type="EMBL" id="KAK3352832.1"/>
    </source>
</evidence>
<reference evidence="3" key="1">
    <citation type="journal article" date="2023" name="Mol. Phylogenet. Evol.">
        <title>Genome-scale phylogeny and comparative genomics of the fungal order Sordariales.</title>
        <authorList>
            <person name="Hensen N."/>
            <person name="Bonometti L."/>
            <person name="Westerberg I."/>
            <person name="Brannstrom I.O."/>
            <person name="Guillou S."/>
            <person name="Cros-Aarteil S."/>
            <person name="Calhoun S."/>
            <person name="Haridas S."/>
            <person name="Kuo A."/>
            <person name="Mondo S."/>
            <person name="Pangilinan J."/>
            <person name="Riley R."/>
            <person name="LaButti K."/>
            <person name="Andreopoulos B."/>
            <person name="Lipzen A."/>
            <person name="Chen C."/>
            <person name="Yan M."/>
            <person name="Daum C."/>
            <person name="Ng V."/>
            <person name="Clum A."/>
            <person name="Steindorff A."/>
            <person name="Ohm R.A."/>
            <person name="Martin F."/>
            <person name="Silar P."/>
            <person name="Natvig D.O."/>
            <person name="Lalanne C."/>
            <person name="Gautier V."/>
            <person name="Ament-Velasquez S.L."/>
            <person name="Kruys A."/>
            <person name="Hutchinson M.I."/>
            <person name="Powell A.J."/>
            <person name="Barry K."/>
            <person name="Miller A.N."/>
            <person name="Grigoriev I.V."/>
            <person name="Debuchy R."/>
            <person name="Gladieux P."/>
            <person name="Hiltunen Thoren M."/>
            <person name="Johannesson H."/>
        </authorList>
    </citation>
    <scope>NUCLEOTIDE SEQUENCE</scope>
    <source>
        <strain evidence="3">CBS 955.72</strain>
    </source>
</reference>
<name>A0AAJ0HHJ8_9PEZI</name>
<evidence type="ECO:0008006" key="5">
    <source>
        <dbReference type="Google" id="ProtNLM"/>
    </source>
</evidence>
<gene>
    <name evidence="3" type="ORF">B0T25DRAFT_194739</name>
</gene>
<feature type="chain" id="PRO_5042550063" description="Secreted protein" evidence="2">
    <location>
        <begin position="17"/>
        <end position="132"/>
    </location>
</feature>
<keyword evidence="4" id="KW-1185">Reference proteome</keyword>
<dbReference type="EMBL" id="JAUIQD010000004">
    <property type="protein sequence ID" value="KAK3352832.1"/>
    <property type="molecule type" value="Genomic_DNA"/>
</dbReference>
<comment type="caution">
    <text evidence="3">The sequence shown here is derived from an EMBL/GenBank/DDBJ whole genome shotgun (WGS) entry which is preliminary data.</text>
</comment>
<feature type="signal peptide" evidence="2">
    <location>
        <begin position="1"/>
        <end position="16"/>
    </location>
</feature>
<reference evidence="3" key="2">
    <citation type="submission" date="2023-06" db="EMBL/GenBank/DDBJ databases">
        <authorList>
            <consortium name="Lawrence Berkeley National Laboratory"/>
            <person name="Haridas S."/>
            <person name="Hensen N."/>
            <person name="Bonometti L."/>
            <person name="Westerberg I."/>
            <person name="Brannstrom I.O."/>
            <person name="Guillou S."/>
            <person name="Cros-Aarteil S."/>
            <person name="Calhoun S."/>
            <person name="Kuo A."/>
            <person name="Mondo S."/>
            <person name="Pangilinan J."/>
            <person name="Riley R."/>
            <person name="Labutti K."/>
            <person name="Andreopoulos B."/>
            <person name="Lipzen A."/>
            <person name="Chen C."/>
            <person name="Yanf M."/>
            <person name="Daum C."/>
            <person name="Ng V."/>
            <person name="Clum A."/>
            <person name="Steindorff A."/>
            <person name="Ohm R."/>
            <person name="Martin F."/>
            <person name="Silar P."/>
            <person name="Natvig D."/>
            <person name="Lalanne C."/>
            <person name="Gautier V."/>
            <person name="Ament-Velasquez S.L."/>
            <person name="Kruys A."/>
            <person name="Hutchinson M.I."/>
            <person name="Powell A.J."/>
            <person name="Barry K."/>
            <person name="Miller A.N."/>
            <person name="Grigoriev I.V."/>
            <person name="Debuchy R."/>
            <person name="Gladieux P."/>
            <person name="Thoren M.H."/>
            <person name="Johannesson H."/>
        </authorList>
    </citation>
    <scope>NUCLEOTIDE SEQUENCE</scope>
    <source>
        <strain evidence="3">CBS 955.72</strain>
    </source>
</reference>
<dbReference type="AlphaFoldDB" id="A0AAJ0HHJ8"/>
<evidence type="ECO:0000313" key="4">
    <source>
        <dbReference type="Proteomes" id="UP001275084"/>
    </source>
</evidence>
<organism evidence="3 4">
    <name type="scientific">Lasiosphaeria hispida</name>
    <dbReference type="NCBI Taxonomy" id="260671"/>
    <lineage>
        <taxon>Eukaryota</taxon>
        <taxon>Fungi</taxon>
        <taxon>Dikarya</taxon>
        <taxon>Ascomycota</taxon>
        <taxon>Pezizomycotina</taxon>
        <taxon>Sordariomycetes</taxon>
        <taxon>Sordariomycetidae</taxon>
        <taxon>Sordariales</taxon>
        <taxon>Lasiosphaeriaceae</taxon>
        <taxon>Lasiosphaeria</taxon>
    </lineage>
</organism>
<accession>A0AAJ0HHJ8</accession>
<dbReference type="Proteomes" id="UP001275084">
    <property type="component" value="Unassembled WGS sequence"/>
</dbReference>
<protein>
    <recommendedName>
        <fullName evidence="5">Secreted protein</fullName>
    </recommendedName>
</protein>
<evidence type="ECO:0000256" key="1">
    <source>
        <dbReference type="SAM" id="MobiDB-lite"/>
    </source>
</evidence>
<feature type="region of interest" description="Disordered" evidence="1">
    <location>
        <begin position="28"/>
        <end position="48"/>
    </location>
</feature>